<gene>
    <name evidence="1" type="ORF">CIL05_12795</name>
</gene>
<dbReference type="Proteomes" id="UP000218887">
    <property type="component" value="Unassembled WGS sequence"/>
</dbReference>
<evidence type="ECO:0000313" key="2">
    <source>
        <dbReference type="Proteomes" id="UP000218887"/>
    </source>
</evidence>
<dbReference type="OrthoDB" id="2988956at2"/>
<accession>A0A2A2ICB6</accession>
<dbReference type="EMBL" id="NPOA01000008">
    <property type="protein sequence ID" value="PAV29267.1"/>
    <property type="molecule type" value="Genomic_DNA"/>
</dbReference>
<evidence type="ECO:0000313" key="1">
    <source>
        <dbReference type="EMBL" id="PAV29267.1"/>
    </source>
</evidence>
<protein>
    <submittedName>
        <fullName evidence="1">Uncharacterized protein</fullName>
    </submittedName>
</protein>
<sequence>MRYLSDEELQVASRFLFLSMAIVVINQDIQFVKTGPFKIKDLYIELLEKMAAEGVKERRHLRKTMENKKISVVTLNKNDSFSSYLFLCQGREEKRNYFNPAIRNKVETILQELLKQAQPPLQPYAVAKT</sequence>
<organism evidence="1 2">
    <name type="scientific">Virgibacillus profundi</name>
    <dbReference type="NCBI Taxonomy" id="2024555"/>
    <lineage>
        <taxon>Bacteria</taxon>
        <taxon>Bacillati</taxon>
        <taxon>Bacillota</taxon>
        <taxon>Bacilli</taxon>
        <taxon>Bacillales</taxon>
        <taxon>Bacillaceae</taxon>
        <taxon>Virgibacillus</taxon>
    </lineage>
</organism>
<proteinExistence type="predicted"/>
<dbReference type="InterPro" id="IPR058600">
    <property type="entry name" value="YhjD-like"/>
</dbReference>
<reference evidence="1 2" key="1">
    <citation type="submission" date="2017-08" db="EMBL/GenBank/DDBJ databases">
        <title>Virgibacillus indicus sp. nov. and Virgibacillus profoundi sp. nov, two moderately halophilic bacteria isolated from marine sediment by using the Microfluidic Streak Plate.</title>
        <authorList>
            <person name="Xu B."/>
            <person name="Hu B."/>
            <person name="Wang J."/>
            <person name="Zhu Y."/>
            <person name="Huang L."/>
            <person name="Du W."/>
            <person name="Huang Y."/>
        </authorList>
    </citation>
    <scope>NUCLEOTIDE SEQUENCE [LARGE SCALE GENOMIC DNA]</scope>
    <source>
        <strain evidence="1 2">IO3-P3-H5</strain>
    </source>
</reference>
<keyword evidence="2" id="KW-1185">Reference proteome</keyword>
<dbReference type="Pfam" id="PF26325">
    <property type="entry name" value="YhjD"/>
    <property type="match status" value="1"/>
</dbReference>
<name>A0A2A2ICB6_9BACI</name>
<dbReference type="RefSeq" id="WP_095655938.1">
    <property type="nucleotide sequence ID" value="NZ_NPOA01000008.1"/>
</dbReference>
<dbReference type="AlphaFoldDB" id="A0A2A2ICB6"/>
<comment type="caution">
    <text evidence="1">The sequence shown here is derived from an EMBL/GenBank/DDBJ whole genome shotgun (WGS) entry which is preliminary data.</text>
</comment>